<dbReference type="EMBL" id="JBHSNS010000001">
    <property type="protein sequence ID" value="MFC5727328.1"/>
    <property type="molecule type" value="Genomic_DNA"/>
</dbReference>
<protein>
    <recommendedName>
        <fullName evidence="3">Peptidoglycan binding domain-containing protein</fullName>
    </recommendedName>
</protein>
<accession>A0ABW0ZBI2</accession>
<comment type="caution">
    <text evidence="1">The sequence shown here is derived from an EMBL/GenBank/DDBJ whole genome shotgun (WGS) entry which is preliminary data.</text>
</comment>
<keyword evidence="2" id="KW-1185">Reference proteome</keyword>
<evidence type="ECO:0008006" key="3">
    <source>
        <dbReference type="Google" id="ProtNLM"/>
    </source>
</evidence>
<evidence type="ECO:0000313" key="2">
    <source>
        <dbReference type="Proteomes" id="UP001596072"/>
    </source>
</evidence>
<sequence length="395" mass="42701">MSDRSRRRVLVLVTLLSLWAAVGLVSWYTSEAQQERRFRAGVADVPGVEALRHDADAGKDIVELDPAATSADVEEVRRRLVEREDLRGWQFRSGRARLNADHLRDVSSETVTALFLAAGRLEAAGVEMVRVEPLDDGARIRLRVSEGRTWVPAARALVAELRGGGDAWVRPISVLDVAVSRSEATSDIDLSGALDDPAGLEAVLARLEPLSPLLTGFGVEEDGLEVAVDVSTGTQVASAWRRVRRAVGDAPATLVVRVAGGRRPTSYAGAVDGDLARALRLAARTGDAGVTRVARLVVVLPRDHGHQDDARPLLKELRIIGWQGEVQVVMPWGVRRCAREDARAEVIALVTSTASGRASDVDLRPGPGCRLATSAREELEATIRRDWDATREGAR</sequence>
<reference evidence="2" key="1">
    <citation type="journal article" date="2019" name="Int. J. Syst. Evol. Microbiol.">
        <title>The Global Catalogue of Microorganisms (GCM) 10K type strain sequencing project: providing services to taxonomists for standard genome sequencing and annotation.</title>
        <authorList>
            <consortium name="The Broad Institute Genomics Platform"/>
            <consortium name="The Broad Institute Genome Sequencing Center for Infectious Disease"/>
            <person name="Wu L."/>
            <person name="Ma J."/>
        </authorList>
    </citation>
    <scope>NUCLEOTIDE SEQUENCE [LARGE SCALE GENOMIC DNA]</scope>
    <source>
        <strain evidence="2">YIM 94188</strain>
    </source>
</reference>
<organism evidence="1 2">
    <name type="scientific">Nocardioides vastitatis</name>
    <dbReference type="NCBI Taxonomy" id="2568655"/>
    <lineage>
        <taxon>Bacteria</taxon>
        <taxon>Bacillati</taxon>
        <taxon>Actinomycetota</taxon>
        <taxon>Actinomycetes</taxon>
        <taxon>Propionibacteriales</taxon>
        <taxon>Nocardioidaceae</taxon>
        <taxon>Nocardioides</taxon>
    </lineage>
</organism>
<proteinExistence type="predicted"/>
<dbReference type="RefSeq" id="WP_136436016.1">
    <property type="nucleotide sequence ID" value="NZ_JBHSNS010000001.1"/>
</dbReference>
<dbReference type="Proteomes" id="UP001596072">
    <property type="component" value="Unassembled WGS sequence"/>
</dbReference>
<name>A0ABW0ZBI2_9ACTN</name>
<gene>
    <name evidence="1" type="ORF">ACFPQB_00245</name>
</gene>
<evidence type="ECO:0000313" key="1">
    <source>
        <dbReference type="EMBL" id="MFC5727328.1"/>
    </source>
</evidence>